<dbReference type="PANTHER" id="PTHR43128">
    <property type="entry name" value="L-2-HYDROXYCARBOXYLATE DEHYDROGENASE (NAD(P)(+))"/>
    <property type="match status" value="1"/>
</dbReference>
<evidence type="ECO:0000256" key="3">
    <source>
        <dbReference type="ARBA" id="ARBA00023027"/>
    </source>
</evidence>
<feature type="active site" description="Proton acceptor" evidence="4">
    <location>
        <position position="178"/>
    </location>
</feature>
<comment type="caution">
    <text evidence="10">The sequence shown here is derived from an EMBL/GenBank/DDBJ whole genome shotgun (WGS) entry which is preliminary data.</text>
</comment>
<dbReference type="EMBL" id="SORF01000001">
    <property type="protein sequence ID" value="TDY51015.1"/>
    <property type="molecule type" value="Genomic_DNA"/>
</dbReference>
<keyword evidence="2 7" id="KW-0560">Oxidoreductase</keyword>
<feature type="binding site" evidence="5">
    <location>
        <position position="91"/>
    </location>
    <ligand>
        <name>substrate</name>
    </ligand>
</feature>
<comment type="similarity">
    <text evidence="1">Belongs to the LDH/MDH superfamily. LDH family.</text>
</comment>
<dbReference type="AlphaFoldDB" id="A0A4R8LVZ3"/>
<evidence type="ECO:0000256" key="4">
    <source>
        <dbReference type="PIRSR" id="PIRSR000102-1"/>
    </source>
</evidence>
<protein>
    <submittedName>
        <fullName evidence="10">Malate dehydrogenase (NAD)</fullName>
    </submittedName>
</protein>
<feature type="domain" description="Lactate/malate dehydrogenase C-terminal" evidence="9">
    <location>
        <begin position="150"/>
        <end position="308"/>
    </location>
</feature>
<dbReference type="InterPro" id="IPR036291">
    <property type="entry name" value="NAD(P)-bd_dom_sf"/>
</dbReference>
<evidence type="ECO:0000259" key="8">
    <source>
        <dbReference type="Pfam" id="PF00056"/>
    </source>
</evidence>
<evidence type="ECO:0000313" key="11">
    <source>
        <dbReference type="Proteomes" id="UP000294581"/>
    </source>
</evidence>
<dbReference type="OrthoDB" id="9802969at2"/>
<reference evidence="10 11" key="1">
    <citation type="submission" date="2019-03" db="EMBL/GenBank/DDBJ databases">
        <title>Genomic Encyclopedia of Type Strains, Phase IV (KMG-IV): sequencing the most valuable type-strain genomes for metagenomic binning, comparative biology and taxonomic classification.</title>
        <authorList>
            <person name="Goeker M."/>
        </authorList>
    </citation>
    <scope>NUCLEOTIDE SEQUENCE [LARGE SCALE GENOMIC DNA]</scope>
    <source>
        <strain evidence="10 11">DSM 17974</strain>
    </source>
</reference>
<feature type="binding site" evidence="5">
    <location>
        <position position="85"/>
    </location>
    <ligand>
        <name>substrate</name>
    </ligand>
</feature>
<feature type="binding site" evidence="5">
    <location>
        <position position="154"/>
    </location>
    <ligand>
        <name>substrate</name>
    </ligand>
</feature>
<dbReference type="SUPFAM" id="SSF56327">
    <property type="entry name" value="LDH C-terminal domain-like"/>
    <property type="match status" value="1"/>
</dbReference>
<dbReference type="InterPro" id="IPR022383">
    <property type="entry name" value="Lactate/malate_DH_C"/>
</dbReference>
<dbReference type="InterPro" id="IPR015955">
    <property type="entry name" value="Lactate_DH/Glyco_Ohase_4_C"/>
</dbReference>
<dbReference type="NCBIfam" id="NF004863">
    <property type="entry name" value="PRK06223.1"/>
    <property type="match status" value="1"/>
</dbReference>
<dbReference type="SUPFAM" id="SSF51735">
    <property type="entry name" value="NAD(P)-binding Rossmann-fold domains"/>
    <property type="match status" value="1"/>
</dbReference>
<dbReference type="PANTHER" id="PTHR43128:SF16">
    <property type="entry name" value="L-LACTATE DEHYDROGENASE"/>
    <property type="match status" value="1"/>
</dbReference>
<feature type="domain" description="Lactate/malate dehydrogenase N-terminal" evidence="8">
    <location>
        <begin position="6"/>
        <end position="144"/>
    </location>
</feature>
<keyword evidence="3 6" id="KW-0520">NAD</keyword>
<evidence type="ECO:0000259" key="9">
    <source>
        <dbReference type="Pfam" id="PF02866"/>
    </source>
</evidence>
<evidence type="ECO:0000256" key="7">
    <source>
        <dbReference type="RuleBase" id="RU003369"/>
    </source>
</evidence>
<feature type="binding site" evidence="5">
    <location>
        <position position="123"/>
    </location>
    <ligand>
        <name>substrate</name>
    </ligand>
</feature>
<feature type="binding site" evidence="6">
    <location>
        <position position="98"/>
    </location>
    <ligand>
        <name>NAD(+)</name>
        <dbReference type="ChEBI" id="CHEBI:57540"/>
    </ligand>
</feature>
<dbReference type="Proteomes" id="UP000294581">
    <property type="component" value="Unassembled WGS sequence"/>
</dbReference>
<dbReference type="Gene3D" id="3.40.50.720">
    <property type="entry name" value="NAD(P)-binding Rossmann-like Domain"/>
    <property type="match status" value="1"/>
</dbReference>
<evidence type="ECO:0000256" key="2">
    <source>
        <dbReference type="ARBA" id="ARBA00023002"/>
    </source>
</evidence>
<evidence type="ECO:0000256" key="6">
    <source>
        <dbReference type="PIRSR" id="PIRSR000102-3"/>
    </source>
</evidence>
<gene>
    <name evidence="10" type="ORF">C7445_1016</name>
</gene>
<feature type="binding site" evidence="6">
    <location>
        <begin position="12"/>
        <end position="18"/>
    </location>
    <ligand>
        <name>NAD(+)</name>
        <dbReference type="ChEBI" id="CHEBI:57540"/>
    </ligand>
</feature>
<accession>A0A4R8LVZ3</accession>
<name>A0A4R8LVZ3_9BACL</name>
<organism evidence="10 11">
    <name type="scientific">Alicyclobacillus sacchari</name>
    <dbReference type="NCBI Taxonomy" id="392010"/>
    <lineage>
        <taxon>Bacteria</taxon>
        <taxon>Bacillati</taxon>
        <taxon>Bacillota</taxon>
        <taxon>Bacilli</taxon>
        <taxon>Bacillales</taxon>
        <taxon>Alicyclobacillaceae</taxon>
        <taxon>Alicyclobacillus</taxon>
    </lineage>
</organism>
<dbReference type="GO" id="GO:0006089">
    <property type="term" value="P:lactate metabolic process"/>
    <property type="evidence" value="ECO:0007669"/>
    <property type="project" value="TreeGrafter"/>
</dbReference>
<dbReference type="PRINTS" id="PR00086">
    <property type="entry name" value="LLDHDRGNASE"/>
</dbReference>
<evidence type="ECO:0000256" key="5">
    <source>
        <dbReference type="PIRSR" id="PIRSR000102-2"/>
    </source>
</evidence>
<proteinExistence type="inferred from homology"/>
<dbReference type="Pfam" id="PF00056">
    <property type="entry name" value="Ldh_1_N"/>
    <property type="match status" value="1"/>
</dbReference>
<feature type="binding site" evidence="6">
    <location>
        <position position="36"/>
    </location>
    <ligand>
        <name>NAD(+)</name>
        <dbReference type="ChEBI" id="CHEBI:57540"/>
    </ligand>
</feature>
<sequence length="317" mass="33498">MLANEVKVAVFGAGGTGGAIAELLLYDNFGEIALIDVNGALAEGKALDIGQAGVLTGRDSRIYGGNDPAICTGAQIVVITAGIGRRPGLAREELLATNAQIVREICEEIKQRAPDAFVIVLTNPADILARTAWEATGFPANRVMAQGGILDSARLATWIAALCDVSQRDVRAMVLGGHGDHMLPVRQFASIHGIPATLLMSDELWQTAVEHTRYGGGEILSKFATHGAAVTPAHAVVAMIHALLSPVPQVLPVSVRSEGAYGLPEDVFIGLPVKLSHKGVEAVLELPLDEDDITQLHRSAAVLDNAFQTWRNRQSSS</sequence>
<evidence type="ECO:0000313" key="10">
    <source>
        <dbReference type="EMBL" id="TDY51015.1"/>
    </source>
</evidence>
<dbReference type="InterPro" id="IPR001236">
    <property type="entry name" value="Lactate/malate_DH_N"/>
</dbReference>
<evidence type="ECO:0000256" key="1">
    <source>
        <dbReference type="ARBA" id="ARBA00006054"/>
    </source>
</evidence>
<keyword evidence="11" id="KW-1185">Reference proteome</keyword>
<dbReference type="GO" id="GO:0004459">
    <property type="term" value="F:L-lactate dehydrogenase (NAD+) activity"/>
    <property type="evidence" value="ECO:0007669"/>
    <property type="project" value="TreeGrafter"/>
</dbReference>
<dbReference type="Pfam" id="PF02866">
    <property type="entry name" value="Ldh_1_C"/>
    <property type="match status" value="1"/>
</dbReference>
<dbReference type="Gene3D" id="3.90.110.10">
    <property type="entry name" value="Lactate dehydrogenase/glycoside hydrolase, family 4, C-terminal"/>
    <property type="match status" value="1"/>
</dbReference>
<dbReference type="InterPro" id="IPR001557">
    <property type="entry name" value="L-lactate/malate_DH"/>
</dbReference>
<dbReference type="PIRSF" id="PIRSF000102">
    <property type="entry name" value="Lac_mal_DH"/>
    <property type="match status" value="1"/>
</dbReference>